<dbReference type="InterPro" id="IPR050807">
    <property type="entry name" value="TransReg_Diox_bact_type"/>
</dbReference>
<dbReference type="Pfam" id="PF01381">
    <property type="entry name" value="HTH_3"/>
    <property type="match status" value="1"/>
</dbReference>
<dbReference type="GO" id="GO:0003700">
    <property type="term" value="F:DNA-binding transcription factor activity"/>
    <property type="evidence" value="ECO:0007669"/>
    <property type="project" value="TreeGrafter"/>
</dbReference>
<name>A0A6N8EZ10_PAEMA</name>
<reference evidence="3 4" key="1">
    <citation type="submission" date="2019-11" db="EMBL/GenBank/DDBJ databases">
        <title>Draft genome sequences of five Paenibacillus species of dairy origin.</title>
        <authorList>
            <person name="Olajide A.M."/>
            <person name="Chen S."/>
            <person name="Lapointe G."/>
        </authorList>
    </citation>
    <scope>NUCLEOTIDE SEQUENCE [LARGE SCALE GENOMIC DNA]</scope>
    <source>
        <strain evidence="3 4">3CT49</strain>
    </source>
</reference>
<evidence type="ECO:0000313" key="4">
    <source>
        <dbReference type="Proteomes" id="UP000442469"/>
    </source>
</evidence>
<dbReference type="PROSITE" id="PS50943">
    <property type="entry name" value="HTH_CROC1"/>
    <property type="match status" value="1"/>
</dbReference>
<dbReference type="PANTHER" id="PTHR46797">
    <property type="entry name" value="HTH-TYPE TRANSCRIPTIONAL REGULATOR"/>
    <property type="match status" value="1"/>
</dbReference>
<dbReference type="GO" id="GO:0003677">
    <property type="term" value="F:DNA binding"/>
    <property type="evidence" value="ECO:0007669"/>
    <property type="project" value="UniProtKB-KW"/>
</dbReference>
<evidence type="ECO:0000313" key="3">
    <source>
        <dbReference type="EMBL" id="MUG24924.1"/>
    </source>
</evidence>
<dbReference type="SUPFAM" id="SSF47413">
    <property type="entry name" value="lambda repressor-like DNA-binding domains"/>
    <property type="match status" value="1"/>
</dbReference>
<dbReference type="GO" id="GO:0005829">
    <property type="term" value="C:cytosol"/>
    <property type="evidence" value="ECO:0007669"/>
    <property type="project" value="TreeGrafter"/>
</dbReference>
<evidence type="ECO:0000256" key="1">
    <source>
        <dbReference type="ARBA" id="ARBA00023125"/>
    </source>
</evidence>
<dbReference type="EMBL" id="WNZZ01000019">
    <property type="protein sequence ID" value="MUG24924.1"/>
    <property type="molecule type" value="Genomic_DNA"/>
</dbReference>
<protein>
    <submittedName>
        <fullName evidence="3">Helix-turn-helix domain-containing protein</fullName>
    </submittedName>
</protein>
<keyword evidence="1" id="KW-0238">DNA-binding</keyword>
<evidence type="ECO:0000259" key="2">
    <source>
        <dbReference type="PROSITE" id="PS50943"/>
    </source>
</evidence>
<dbReference type="RefSeq" id="WP_155620799.1">
    <property type="nucleotide sequence ID" value="NZ_WNZZ01000019.1"/>
</dbReference>
<dbReference type="SMART" id="SM00530">
    <property type="entry name" value="HTH_XRE"/>
    <property type="match status" value="1"/>
</dbReference>
<dbReference type="PANTHER" id="PTHR46797:SF1">
    <property type="entry name" value="METHYLPHOSPHONATE SYNTHASE"/>
    <property type="match status" value="1"/>
</dbReference>
<feature type="domain" description="HTH cro/C1-type" evidence="2">
    <location>
        <begin position="10"/>
        <end position="65"/>
    </location>
</feature>
<dbReference type="CDD" id="cd00093">
    <property type="entry name" value="HTH_XRE"/>
    <property type="match status" value="1"/>
</dbReference>
<gene>
    <name evidence="3" type="ORF">GNQ08_21400</name>
</gene>
<accession>A0A6N8EZ10</accession>
<proteinExistence type="predicted"/>
<comment type="caution">
    <text evidence="3">The sequence shown here is derived from an EMBL/GenBank/DDBJ whole genome shotgun (WGS) entry which is preliminary data.</text>
</comment>
<organism evidence="3 4">
    <name type="scientific">Paenibacillus macerans</name>
    <name type="common">Bacillus macerans</name>
    <dbReference type="NCBI Taxonomy" id="44252"/>
    <lineage>
        <taxon>Bacteria</taxon>
        <taxon>Bacillati</taxon>
        <taxon>Bacillota</taxon>
        <taxon>Bacilli</taxon>
        <taxon>Bacillales</taxon>
        <taxon>Paenibacillaceae</taxon>
        <taxon>Paenibacillus</taxon>
    </lineage>
</organism>
<dbReference type="AlphaFoldDB" id="A0A6N8EZ10"/>
<dbReference type="InterPro" id="IPR001387">
    <property type="entry name" value="Cro/C1-type_HTH"/>
</dbReference>
<dbReference type="InterPro" id="IPR010982">
    <property type="entry name" value="Lambda_DNA-bd_dom_sf"/>
</dbReference>
<dbReference type="Proteomes" id="UP000442469">
    <property type="component" value="Unassembled WGS sequence"/>
</dbReference>
<dbReference type="Gene3D" id="1.10.260.40">
    <property type="entry name" value="lambda repressor-like DNA-binding domains"/>
    <property type="match status" value="1"/>
</dbReference>
<sequence>MNPKEFGDYLRSLRKDANLTMRRLDALSGVSHSYISQLERGERGVPSPEILKKMAGPLGVPYGELMYYAGYLSNETELSEQEREGLEFQLVYLPNRKVLRGEEANAYLRSQGALPTSIEEAENAYKNANELEMLSFLEKEITFFGYKLSKDERKRIQEMLELMFPHYVPKE</sequence>